<feature type="compositionally biased region" description="Polar residues" evidence="2">
    <location>
        <begin position="532"/>
        <end position="555"/>
    </location>
</feature>
<dbReference type="SUPFAM" id="SSF54791">
    <property type="entry name" value="Eukaryotic type KH-domain (KH-domain type I)"/>
    <property type="match status" value="1"/>
</dbReference>
<evidence type="ECO:0000259" key="3">
    <source>
        <dbReference type="Pfam" id="PF00013"/>
    </source>
</evidence>
<evidence type="ECO:0000313" key="5">
    <source>
        <dbReference type="Proteomes" id="UP000467840"/>
    </source>
</evidence>
<comment type="caution">
    <text evidence="4">The sequence shown here is derived from an EMBL/GenBank/DDBJ whole genome shotgun (WGS) entry which is preliminary data.</text>
</comment>
<proteinExistence type="predicted"/>
<dbReference type="AlphaFoldDB" id="A0A6A6MMM5"/>
<feature type="region of interest" description="Disordered" evidence="2">
    <location>
        <begin position="532"/>
        <end position="655"/>
    </location>
</feature>
<protein>
    <recommendedName>
        <fullName evidence="3">K Homology domain-containing protein</fullName>
    </recommendedName>
</protein>
<feature type="compositionally biased region" description="Polar residues" evidence="2">
    <location>
        <begin position="578"/>
        <end position="593"/>
    </location>
</feature>
<dbReference type="GO" id="GO:0048024">
    <property type="term" value="P:regulation of mRNA splicing, via spliceosome"/>
    <property type="evidence" value="ECO:0007669"/>
    <property type="project" value="TreeGrafter"/>
</dbReference>
<evidence type="ECO:0000256" key="1">
    <source>
        <dbReference type="PROSITE-ProRule" id="PRU00117"/>
    </source>
</evidence>
<feature type="compositionally biased region" description="Low complexity" evidence="2">
    <location>
        <begin position="30"/>
        <end position="41"/>
    </location>
</feature>
<feature type="compositionally biased region" description="Polar residues" evidence="2">
    <location>
        <begin position="631"/>
        <end position="643"/>
    </location>
</feature>
<sequence length="708" mass="74522">MESGAVQGDYRKMNTEVDQTSAVETHKTKMSSTNSSSGASTTGLKVSIFAAKSGFVIPKNKLSGSLVPIFRGGKKSGGNDAANEDSNNQGLRKTKWGPDPNQDAAVRKGRALAYQTRVDQITQQLELGILESGETQDSQADQHADLKLSSPPIDIKDLKLERREIIGEILKLNPSYKAPPDYEPLLKEATVPIPVKDHPGYNFVGLIFGPGGETHKRLEKETGAKIQVFVTKANTGKKGNLATGKNVNVPNESQEVSSPFMVRNGEHGVMQLAFGAAQTPQQGQFQNQGLCLPAVSAQATIHPPGFIPSQNSSAPINNNLMPVHSSPLAPTPVPSLFGPRPIPASGFNSNFQNTSPVPSRPQLPMQVLSHPYPPRNFPMPAPQPSSAHSNVLASLSFTGPQSDRSLTPVGSSSGWPLASGAIPASLGPGNMGQMVPPMGSLQGPRPVVPQPGFLPSAPPSTMPAANIVSPVSFPSAPSTVNVLMNQASGASSFPSVPTPQVGSSSAPVPHALITPMSGSMPISLPMTSASRQTLQSETAGSFSGNVSNPTLTRPTITAPKLLHSGPGDFTFQPHHPQNPASHSVLRPSNQPMTQDPPLARPLMQPSPQTPSFRLAVPNSIPPPGMHVFPSSHISNQMGQTQPHMSPIPFVGNSTGSSVPPRVPAFSNASPTIPPARNFSPVARLPDLSGPFPPRPGNPLQVRQSYQVL</sequence>
<feature type="region of interest" description="Disordered" evidence="2">
    <location>
        <begin position="1"/>
        <end position="41"/>
    </location>
</feature>
<dbReference type="InterPro" id="IPR045071">
    <property type="entry name" value="BBP-like"/>
</dbReference>
<dbReference type="EMBL" id="JAAGAX010000005">
    <property type="protein sequence ID" value="KAF2314514.1"/>
    <property type="molecule type" value="Genomic_DNA"/>
</dbReference>
<evidence type="ECO:0000313" key="4">
    <source>
        <dbReference type="EMBL" id="KAF2314514.1"/>
    </source>
</evidence>
<dbReference type="Pfam" id="PF00013">
    <property type="entry name" value="KH_1"/>
    <property type="match status" value="1"/>
</dbReference>
<accession>A0A6A6MMM5</accession>
<name>A0A6A6MMM5_HEVBR</name>
<gene>
    <name evidence="4" type="ORF">GH714_027202</name>
</gene>
<dbReference type="GO" id="GO:0003729">
    <property type="term" value="F:mRNA binding"/>
    <property type="evidence" value="ECO:0007669"/>
    <property type="project" value="TreeGrafter"/>
</dbReference>
<dbReference type="PANTHER" id="PTHR11208:SF98">
    <property type="entry name" value="RNA-BINDING KH DOMAIN-CONTAINING PROTEIN"/>
    <property type="match status" value="1"/>
</dbReference>
<dbReference type="Proteomes" id="UP000467840">
    <property type="component" value="Chromosome 15"/>
</dbReference>
<keyword evidence="1" id="KW-0694">RNA-binding</keyword>
<dbReference type="InterPro" id="IPR036612">
    <property type="entry name" value="KH_dom_type_1_sf"/>
</dbReference>
<reference evidence="4 5" key="1">
    <citation type="journal article" date="2020" name="Mol. Plant">
        <title>The Chromosome-Based Rubber Tree Genome Provides New Insights into Spurge Genome Evolution and Rubber Biosynthesis.</title>
        <authorList>
            <person name="Liu J."/>
            <person name="Shi C."/>
            <person name="Shi C.C."/>
            <person name="Li W."/>
            <person name="Zhang Q.J."/>
            <person name="Zhang Y."/>
            <person name="Li K."/>
            <person name="Lu H.F."/>
            <person name="Shi C."/>
            <person name="Zhu S.T."/>
            <person name="Xiao Z.Y."/>
            <person name="Nan H."/>
            <person name="Yue Y."/>
            <person name="Zhu X.G."/>
            <person name="Wu Y."/>
            <person name="Hong X.N."/>
            <person name="Fan G.Y."/>
            <person name="Tong Y."/>
            <person name="Zhang D."/>
            <person name="Mao C.L."/>
            <person name="Liu Y.L."/>
            <person name="Hao S.J."/>
            <person name="Liu W.Q."/>
            <person name="Lv M.Q."/>
            <person name="Zhang H.B."/>
            <person name="Liu Y."/>
            <person name="Hu-Tang G.R."/>
            <person name="Wang J.P."/>
            <person name="Wang J.H."/>
            <person name="Sun Y.H."/>
            <person name="Ni S.B."/>
            <person name="Chen W.B."/>
            <person name="Zhang X.C."/>
            <person name="Jiao Y.N."/>
            <person name="Eichler E.E."/>
            <person name="Li G.H."/>
            <person name="Liu X."/>
            <person name="Gao L.Z."/>
        </authorList>
    </citation>
    <scope>NUCLEOTIDE SEQUENCE [LARGE SCALE GENOMIC DNA]</scope>
    <source>
        <strain evidence="5">cv. GT1</strain>
        <tissue evidence="4">Leaf</tissue>
    </source>
</reference>
<evidence type="ECO:0000256" key="2">
    <source>
        <dbReference type="SAM" id="MobiDB-lite"/>
    </source>
</evidence>
<dbReference type="Gene3D" id="3.30.1370.10">
    <property type="entry name" value="K Homology domain, type 1"/>
    <property type="match status" value="1"/>
</dbReference>
<feature type="domain" description="K Homology" evidence="3">
    <location>
        <begin position="202"/>
        <end position="231"/>
    </location>
</feature>
<feature type="region of interest" description="Disordered" evidence="2">
    <location>
        <begin position="683"/>
        <end position="708"/>
    </location>
</feature>
<keyword evidence="5" id="KW-1185">Reference proteome</keyword>
<organism evidence="4 5">
    <name type="scientific">Hevea brasiliensis</name>
    <name type="common">Para rubber tree</name>
    <name type="synonym">Siphonia brasiliensis</name>
    <dbReference type="NCBI Taxonomy" id="3981"/>
    <lineage>
        <taxon>Eukaryota</taxon>
        <taxon>Viridiplantae</taxon>
        <taxon>Streptophyta</taxon>
        <taxon>Embryophyta</taxon>
        <taxon>Tracheophyta</taxon>
        <taxon>Spermatophyta</taxon>
        <taxon>Magnoliopsida</taxon>
        <taxon>eudicotyledons</taxon>
        <taxon>Gunneridae</taxon>
        <taxon>Pentapetalae</taxon>
        <taxon>rosids</taxon>
        <taxon>fabids</taxon>
        <taxon>Malpighiales</taxon>
        <taxon>Euphorbiaceae</taxon>
        <taxon>Crotonoideae</taxon>
        <taxon>Micrandreae</taxon>
        <taxon>Hevea</taxon>
    </lineage>
</organism>
<feature type="region of interest" description="Disordered" evidence="2">
    <location>
        <begin position="71"/>
        <end position="103"/>
    </location>
</feature>
<dbReference type="PROSITE" id="PS50084">
    <property type="entry name" value="KH_TYPE_1"/>
    <property type="match status" value="1"/>
</dbReference>
<dbReference type="PANTHER" id="PTHR11208">
    <property type="entry name" value="RNA-BINDING PROTEIN RELATED"/>
    <property type="match status" value="1"/>
</dbReference>
<dbReference type="GO" id="GO:0005634">
    <property type="term" value="C:nucleus"/>
    <property type="evidence" value="ECO:0007669"/>
    <property type="project" value="TreeGrafter"/>
</dbReference>
<dbReference type="InterPro" id="IPR004088">
    <property type="entry name" value="KH_dom_type_1"/>
</dbReference>